<feature type="region of interest" description="Disordered" evidence="1">
    <location>
        <begin position="312"/>
        <end position="348"/>
    </location>
</feature>
<proteinExistence type="predicted"/>
<evidence type="ECO:0000256" key="1">
    <source>
        <dbReference type="SAM" id="MobiDB-lite"/>
    </source>
</evidence>
<dbReference type="Proteomes" id="UP000054770">
    <property type="component" value="Unassembled WGS sequence"/>
</dbReference>
<reference evidence="2" key="1">
    <citation type="submission" date="2016-01" db="EMBL/GenBank/DDBJ databases">
        <authorList>
            <person name="Peeters C."/>
        </authorList>
    </citation>
    <scope>NUCLEOTIDE SEQUENCE [LARGE SCALE GENOMIC DNA]</scope>
    <source>
        <strain evidence="2">LMG 22940</strain>
    </source>
</reference>
<evidence type="ECO:0000313" key="3">
    <source>
        <dbReference type="Proteomes" id="UP000054770"/>
    </source>
</evidence>
<sequence length="378" mass="42418">MVDERVLDRLIAVVGIRRQVHEAFRPAIAVTALVIHDALANGAVGGVLIGGIDGGRDREAARVGLFLVLRVHHLPHHFRDVFRMHAVFGAGRFRMDLFGDGLVELRLRDVVQVEHALQDVLLANLCALRIDDRVIRRRRLRQASKHRCFGQRDVLQVLAEVDARRSREAVRALAEIDLIHVQLEDLVLRERALDLVREQHFIDLARIGLLARQEEVARDLHRDRARALRCAAVHHIAHAGTQDAEEIDATVVVEAIVLDGEHRFLHLVGDVLEAREAAPLLAELADQHVVGRIDAQRHFRAIVGERIERRQVRPHHDERIADDQRPDHRREREQPREPHRDARGERTPGGLVASAAIAAFMAVVAARHVAATGISGVA</sequence>
<name>A0A158L1V1_9BURK</name>
<dbReference type="EMBL" id="FCON02000284">
    <property type="protein sequence ID" value="SAL87367.1"/>
    <property type="molecule type" value="Genomic_DNA"/>
</dbReference>
<feature type="compositionally biased region" description="Basic and acidic residues" evidence="1">
    <location>
        <begin position="312"/>
        <end position="346"/>
    </location>
</feature>
<gene>
    <name evidence="2" type="ORF">AWB68_08380</name>
</gene>
<organism evidence="2 3">
    <name type="scientific">Caballeronia choica</name>
    <dbReference type="NCBI Taxonomy" id="326476"/>
    <lineage>
        <taxon>Bacteria</taxon>
        <taxon>Pseudomonadati</taxon>
        <taxon>Pseudomonadota</taxon>
        <taxon>Betaproteobacteria</taxon>
        <taxon>Burkholderiales</taxon>
        <taxon>Burkholderiaceae</taxon>
        <taxon>Caballeronia</taxon>
    </lineage>
</organism>
<comment type="caution">
    <text evidence="2">The sequence shown here is derived from an EMBL/GenBank/DDBJ whole genome shotgun (WGS) entry which is preliminary data.</text>
</comment>
<keyword evidence="3" id="KW-1185">Reference proteome</keyword>
<protein>
    <submittedName>
        <fullName evidence="2">Uncharacterized protein</fullName>
    </submittedName>
</protein>
<accession>A0A158L1V1</accession>
<evidence type="ECO:0000313" key="2">
    <source>
        <dbReference type="EMBL" id="SAL87367.1"/>
    </source>
</evidence>
<dbReference type="AlphaFoldDB" id="A0A158L1V1"/>